<accession>A0ACC1QZZ3</accession>
<keyword evidence="2" id="KW-1185">Reference proteome</keyword>
<sequence length="360" mass="40114">MHNAEIIDASAKLEEQRRRNRLAQRRRRERQRNRAASVNSINNDSLPTILSEGQEQASLDKTWEFAIDSDLFDASIETQDDVLDQCLQNSPHPDEEDVHISTDQPDAIRSAALISRPESAERGTELQQDSYSRLLAIFPRSQLLQNRRPEGSSIGGQQSGDASDFMQLSTKSPICYSSKETASTINGVQTIEWSRSEPGPSADGRGPDSAQEARFERIREFVEDAGFESLDAMMAAYYSASFNASGNSRPAQSVGRSRRLRGFLSAIHRSHTEWGVQERSAYREEIVRAAEGIYADELSSMIHGATANGSNKMLSLAGSSKPSAETSRVYIAHRLQNIVSDQGIQEFMRKDRKELQDTVN</sequence>
<dbReference type="EMBL" id="JANAKD010000326">
    <property type="protein sequence ID" value="KAJ3494979.1"/>
    <property type="molecule type" value="Genomic_DNA"/>
</dbReference>
<dbReference type="Proteomes" id="UP001148737">
    <property type="component" value="Unassembled WGS sequence"/>
</dbReference>
<evidence type="ECO:0000313" key="1">
    <source>
        <dbReference type="EMBL" id="KAJ3494979.1"/>
    </source>
</evidence>
<reference evidence="1" key="1">
    <citation type="submission" date="2022-07" db="EMBL/GenBank/DDBJ databases">
        <title>Genome Sequence of Lecanicillium saksenae.</title>
        <authorList>
            <person name="Buettner E."/>
        </authorList>
    </citation>
    <scope>NUCLEOTIDE SEQUENCE</scope>
    <source>
        <strain evidence="1">VT-O1</strain>
    </source>
</reference>
<evidence type="ECO:0000313" key="2">
    <source>
        <dbReference type="Proteomes" id="UP001148737"/>
    </source>
</evidence>
<comment type="caution">
    <text evidence="1">The sequence shown here is derived from an EMBL/GenBank/DDBJ whole genome shotgun (WGS) entry which is preliminary data.</text>
</comment>
<gene>
    <name evidence="1" type="ORF">NLG97_g3725</name>
</gene>
<name>A0ACC1QZZ3_9HYPO</name>
<protein>
    <submittedName>
        <fullName evidence="1">Uncharacterized protein</fullName>
    </submittedName>
</protein>
<organism evidence="1 2">
    <name type="scientific">Lecanicillium saksenae</name>
    <dbReference type="NCBI Taxonomy" id="468837"/>
    <lineage>
        <taxon>Eukaryota</taxon>
        <taxon>Fungi</taxon>
        <taxon>Dikarya</taxon>
        <taxon>Ascomycota</taxon>
        <taxon>Pezizomycotina</taxon>
        <taxon>Sordariomycetes</taxon>
        <taxon>Hypocreomycetidae</taxon>
        <taxon>Hypocreales</taxon>
        <taxon>Cordycipitaceae</taxon>
        <taxon>Lecanicillium</taxon>
    </lineage>
</organism>
<proteinExistence type="predicted"/>